<accession>A0A845SFH1</accession>
<gene>
    <name evidence="2" type="ORF">GRH90_04920</name>
</gene>
<reference evidence="2 3" key="2">
    <citation type="submission" date="2020-02" db="EMBL/GenBank/DDBJ databases">
        <title>The new genus of Enterobacteriales.</title>
        <authorList>
            <person name="Kim I.S."/>
        </authorList>
    </citation>
    <scope>NUCLEOTIDE SEQUENCE [LARGE SCALE GENOMIC DNA]</scope>
    <source>
        <strain evidence="2 3">SAP-6</strain>
    </source>
</reference>
<dbReference type="AlphaFoldDB" id="A0A845SFH1"/>
<feature type="transmembrane region" description="Helical" evidence="1">
    <location>
        <begin position="857"/>
        <end position="878"/>
    </location>
</feature>
<dbReference type="InterPro" id="IPR018580">
    <property type="entry name" value="Uncharacterised_YfhO"/>
</dbReference>
<dbReference type="Proteomes" id="UP000461443">
    <property type="component" value="Unassembled WGS sequence"/>
</dbReference>
<feature type="transmembrane region" description="Helical" evidence="1">
    <location>
        <begin position="168"/>
        <end position="185"/>
    </location>
</feature>
<evidence type="ECO:0000256" key="1">
    <source>
        <dbReference type="SAM" id="Phobius"/>
    </source>
</evidence>
<keyword evidence="1" id="KW-0812">Transmembrane</keyword>
<feature type="transmembrane region" description="Helical" evidence="1">
    <location>
        <begin position="244"/>
        <end position="266"/>
    </location>
</feature>
<dbReference type="PANTHER" id="PTHR38454:SF1">
    <property type="entry name" value="INTEGRAL MEMBRANE PROTEIN"/>
    <property type="match status" value="1"/>
</dbReference>
<dbReference type="PANTHER" id="PTHR38454">
    <property type="entry name" value="INTEGRAL MEMBRANE PROTEIN-RELATED"/>
    <property type="match status" value="1"/>
</dbReference>
<dbReference type="EMBL" id="WUBS01000003">
    <property type="protein sequence ID" value="NDL62097.1"/>
    <property type="molecule type" value="Genomic_DNA"/>
</dbReference>
<keyword evidence="3" id="KW-1185">Reference proteome</keyword>
<feature type="transmembrane region" description="Helical" evidence="1">
    <location>
        <begin position="197"/>
        <end position="224"/>
    </location>
</feature>
<proteinExistence type="predicted"/>
<feature type="transmembrane region" description="Helical" evidence="1">
    <location>
        <begin position="471"/>
        <end position="493"/>
    </location>
</feature>
<feature type="transmembrane region" description="Helical" evidence="1">
    <location>
        <begin position="314"/>
        <end position="334"/>
    </location>
</feature>
<comment type="caution">
    <text evidence="2">The sequence shown here is derived from an EMBL/GenBank/DDBJ whole genome shotgun (WGS) entry which is preliminary data.</text>
</comment>
<evidence type="ECO:0000313" key="2">
    <source>
        <dbReference type="EMBL" id="NDL62097.1"/>
    </source>
</evidence>
<evidence type="ECO:0008006" key="4">
    <source>
        <dbReference type="Google" id="ProtNLM"/>
    </source>
</evidence>
<sequence>MLWKVKNEDMLPVFVIVLLLLLLSLPQLVGVFHADPALYISMAAENVTLHGNMGIPYIDPNSGITTQALGYLAASDWLHGIVPWWNPYSGIGLPLAGEYQPAAFFPLTMLLLLPNGMVWHHLVIQIIAGLGVYALLRQMGLSRLAACTGGLLFAQNGTLAWLAHGPAFPLAFLPWLLLGIERAAVNSVAKGTFGWRLIALSLAMMLLAGFPETAYICGLFALGWTLLKSIQCNPRFRSGMAWRVILGGIIGIALAAPQILSFLQYLPLSYIGGHADQFAHAALPPLAVIPSILTPYALGPIFANVDKVPTWGGIWGGIGGYVDLIVIASAIYGLCCRKDRLSFFLTIWAIVMLAKTFGIEPISSLLNYIPGIRYIPMYRYATPTWEFAFIILAAFGIEDLYRTRRLKRTPAFAFIITMIVGVGVISYFLVKSWPIINALSTVKYWFILSLTWVLLILLVLILLIKLMPKKWLTVSVSALLVCNVTVLFNIPVLSNPTSGKMDAKAISFLQDHLGLQRFFTLGPIQPNYSALYKIASINHNYLPISSRWVSWTQGNLDEKIDPISFIGGITPGNVDVDRIHEKLRLNLANYEKLGVKYIVASPGTNPLLDIYSTPIIQRDLRPLALTNGQTVKGVFPGVAVKKATDIDAIGIFQGNYNGTSKGSLVVEICNGGICVSGHTDIATSHDNSFLWVSLAEPLPIHANSEITYSITHQGGTEVPIALWLFPTTHEQHLLGPDGELTQFGLNLKLRSAKGAAEQKLVYSDKVMDIFELTHPSPYFDTPQAKCSIDSQSREYAVVSCNAPDTIIRRELFFPGWQAYINGAPAKIFEYDGLFQSVKLPAGRSEVKFRFAPPYIPYAWIVMLLAFLALFLSSFVPMISERIKRRHSRHLNEAKKKSD</sequence>
<name>A0A845SFH1_9GAMM</name>
<feature type="transmembrane region" description="Helical" evidence="1">
    <location>
        <begin position="442"/>
        <end position="464"/>
    </location>
</feature>
<evidence type="ECO:0000313" key="3">
    <source>
        <dbReference type="Proteomes" id="UP000461443"/>
    </source>
</evidence>
<reference evidence="2 3" key="1">
    <citation type="submission" date="2019-12" db="EMBL/GenBank/DDBJ databases">
        <authorList>
            <person name="Lee S.D."/>
        </authorList>
    </citation>
    <scope>NUCLEOTIDE SEQUENCE [LARGE SCALE GENOMIC DNA]</scope>
    <source>
        <strain evidence="2 3">SAP-6</strain>
    </source>
</reference>
<feature type="transmembrane region" description="Helical" evidence="1">
    <location>
        <begin position="278"/>
        <end position="302"/>
    </location>
</feature>
<feature type="transmembrane region" description="Helical" evidence="1">
    <location>
        <begin position="341"/>
        <end position="358"/>
    </location>
</feature>
<feature type="transmembrane region" description="Helical" evidence="1">
    <location>
        <begin position="409"/>
        <end position="430"/>
    </location>
</feature>
<feature type="transmembrane region" description="Helical" evidence="1">
    <location>
        <begin position="118"/>
        <end position="136"/>
    </location>
</feature>
<keyword evidence="1" id="KW-1133">Transmembrane helix</keyword>
<protein>
    <recommendedName>
        <fullName evidence="4">Bacterial membrane protein YfhO</fullName>
    </recommendedName>
</protein>
<dbReference type="RefSeq" id="WP_162364787.1">
    <property type="nucleotide sequence ID" value="NZ_WUBS01000003.1"/>
</dbReference>
<organism evidence="2 3">
    <name type="scientific">Acerihabitans arboris</name>
    <dbReference type="NCBI Taxonomy" id="2691583"/>
    <lineage>
        <taxon>Bacteria</taxon>
        <taxon>Pseudomonadati</taxon>
        <taxon>Pseudomonadota</taxon>
        <taxon>Gammaproteobacteria</taxon>
        <taxon>Enterobacterales</taxon>
        <taxon>Pectobacteriaceae</taxon>
        <taxon>Acerihabitans</taxon>
    </lineage>
</organism>
<keyword evidence="1" id="KW-0472">Membrane</keyword>